<keyword evidence="2" id="KW-0805">Transcription regulation</keyword>
<dbReference type="Pfam" id="PF00126">
    <property type="entry name" value="HTH_1"/>
    <property type="match status" value="1"/>
</dbReference>
<evidence type="ECO:0000256" key="4">
    <source>
        <dbReference type="ARBA" id="ARBA00023163"/>
    </source>
</evidence>
<dbReference type="EMBL" id="WBOS01000007">
    <property type="protein sequence ID" value="KAB2333331.1"/>
    <property type="molecule type" value="Genomic_DNA"/>
</dbReference>
<evidence type="ECO:0000313" key="6">
    <source>
        <dbReference type="EMBL" id="KAB2333331.1"/>
    </source>
</evidence>
<dbReference type="CDD" id="cd05466">
    <property type="entry name" value="PBP2_LTTR_substrate"/>
    <property type="match status" value="1"/>
</dbReference>
<evidence type="ECO:0000259" key="5">
    <source>
        <dbReference type="PROSITE" id="PS50931"/>
    </source>
</evidence>
<dbReference type="Proteomes" id="UP000481030">
    <property type="component" value="Unassembled WGS sequence"/>
</dbReference>
<name>A0A6L3V2T3_9BACI</name>
<dbReference type="Gene3D" id="1.10.10.10">
    <property type="entry name" value="Winged helix-like DNA-binding domain superfamily/Winged helix DNA-binding domain"/>
    <property type="match status" value="1"/>
</dbReference>
<dbReference type="InterPro" id="IPR000847">
    <property type="entry name" value="LysR_HTH_N"/>
</dbReference>
<evidence type="ECO:0000256" key="3">
    <source>
        <dbReference type="ARBA" id="ARBA00023125"/>
    </source>
</evidence>
<keyword evidence="4" id="KW-0804">Transcription</keyword>
<evidence type="ECO:0000256" key="2">
    <source>
        <dbReference type="ARBA" id="ARBA00023015"/>
    </source>
</evidence>
<dbReference type="SUPFAM" id="SSF46785">
    <property type="entry name" value="Winged helix' DNA-binding domain"/>
    <property type="match status" value="1"/>
</dbReference>
<dbReference type="PANTHER" id="PTHR30126">
    <property type="entry name" value="HTH-TYPE TRANSCRIPTIONAL REGULATOR"/>
    <property type="match status" value="1"/>
</dbReference>
<dbReference type="GO" id="GO:0000976">
    <property type="term" value="F:transcription cis-regulatory region binding"/>
    <property type="evidence" value="ECO:0007669"/>
    <property type="project" value="TreeGrafter"/>
</dbReference>
<reference evidence="6 7" key="1">
    <citation type="journal article" date="2016" name="Antonie Van Leeuwenhoek">
        <title>Bacillus depressus sp. nov., isolated from soil of a sunflower field.</title>
        <authorList>
            <person name="Wei X."/>
            <person name="Xin D."/>
            <person name="Xin Y."/>
            <person name="Zhang H."/>
            <person name="Wang T."/>
            <person name="Zhang J."/>
        </authorList>
    </citation>
    <scope>NUCLEOTIDE SEQUENCE [LARGE SCALE GENOMIC DNA]</scope>
    <source>
        <strain evidence="6 7">BZ1</strain>
    </source>
</reference>
<dbReference type="PANTHER" id="PTHR30126:SF40">
    <property type="entry name" value="HTH-TYPE TRANSCRIPTIONAL REGULATOR GLTR"/>
    <property type="match status" value="1"/>
</dbReference>
<accession>A0A6L3V2T3</accession>
<dbReference type="InterPro" id="IPR036388">
    <property type="entry name" value="WH-like_DNA-bd_sf"/>
</dbReference>
<dbReference type="SUPFAM" id="SSF53850">
    <property type="entry name" value="Periplasmic binding protein-like II"/>
    <property type="match status" value="1"/>
</dbReference>
<dbReference type="InterPro" id="IPR036390">
    <property type="entry name" value="WH_DNA-bd_sf"/>
</dbReference>
<dbReference type="OrthoDB" id="9803735at2"/>
<sequence length="297" mass="32803">MVNKLRIEQLMYVVEIARTGSISAAAERLHVSQPSISQGISSLEVELGIKLFIRSKVGALPTESGKSVIFKAQEILNKVEELQEIANTEYSLLKGRLSIAAIAGISTSILPKTLVSFKKKYPGIELEIIEEDSHIIRQLVNDGKTDIGLIGGEYNDSNLVCGKLFRTVAIACVGKHSIFAKREAISIKEVINHPVICSSEALKNILNKHGNPNYLIKSKNLEAAKHIIAQGIAIGFYTEMSLKVDPYVQTGDIIPLEISDETIAVDYSFIQLKTHRSTASQEFLKELKEQIILFQMI</sequence>
<comment type="caution">
    <text evidence="6">The sequence shown here is derived from an EMBL/GenBank/DDBJ whole genome shotgun (WGS) entry which is preliminary data.</text>
</comment>
<protein>
    <submittedName>
        <fullName evidence="6">LysR family transcriptional regulator</fullName>
    </submittedName>
</protein>
<evidence type="ECO:0000313" key="7">
    <source>
        <dbReference type="Proteomes" id="UP000481030"/>
    </source>
</evidence>
<dbReference type="FunFam" id="1.10.10.10:FF:000001">
    <property type="entry name" value="LysR family transcriptional regulator"/>
    <property type="match status" value="1"/>
</dbReference>
<dbReference type="PROSITE" id="PS50931">
    <property type="entry name" value="HTH_LYSR"/>
    <property type="match status" value="1"/>
</dbReference>
<dbReference type="GO" id="GO:0003700">
    <property type="term" value="F:DNA-binding transcription factor activity"/>
    <property type="evidence" value="ECO:0007669"/>
    <property type="project" value="InterPro"/>
</dbReference>
<feature type="domain" description="HTH lysR-type" evidence="5">
    <location>
        <begin position="5"/>
        <end position="62"/>
    </location>
</feature>
<organism evidence="6 7">
    <name type="scientific">Cytobacillus depressus</name>
    <dbReference type="NCBI Taxonomy" id="1602942"/>
    <lineage>
        <taxon>Bacteria</taxon>
        <taxon>Bacillati</taxon>
        <taxon>Bacillota</taxon>
        <taxon>Bacilli</taxon>
        <taxon>Bacillales</taxon>
        <taxon>Bacillaceae</taxon>
        <taxon>Cytobacillus</taxon>
    </lineage>
</organism>
<dbReference type="Pfam" id="PF03466">
    <property type="entry name" value="LysR_substrate"/>
    <property type="match status" value="1"/>
</dbReference>
<dbReference type="AlphaFoldDB" id="A0A6L3V2T3"/>
<keyword evidence="7" id="KW-1185">Reference proteome</keyword>
<dbReference type="Gene3D" id="3.40.190.290">
    <property type="match status" value="1"/>
</dbReference>
<proteinExistence type="inferred from homology"/>
<evidence type="ECO:0000256" key="1">
    <source>
        <dbReference type="ARBA" id="ARBA00009437"/>
    </source>
</evidence>
<dbReference type="PRINTS" id="PR00039">
    <property type="entry name" value="HTHLYSR"/>
</dbReference>
<gene>
    <name evidence="6" type="ORF">F7731_15870</name>
</gene>
<comment type="similarity">
    <text evidence="1">Belongs to the LysR transcriptional regulatory family.</text>
</comment>
<keyword evidence="3" id="KW-0238">DNA-binding</keyword>
<dbReference type="InterPro" id="IPR005119">
    <property type="entry name" value="LysR_subst-bd"/>
</dbReference>